<evidence type="ECO:0000313" key="1">
    <source>
        <dbReference type="EMBL" id="MEJ8632029.1"/>
    </source>
</evidence>
<organism evidence="1 2">
    <name type="scientific">Streptomyces achmelvichensis</name>
    <dbReference type="NCBI Taxonomy" id="3134111"/>
    <lineage>
        <taxon>Bacteria</taxon>
        <taxon>Bacillati</taxon>
        <taxon>Actinomycetota</taxon>
        <taxon>Actinomycetes</taxon>
        <taxon>Kitasatosporales</taxon>
        <taxon>Streptomycetaceae</taxon>
        <taxon>Streptomyces</taxon>
    </lineage>
</organism>
<name>A0ACC6PKV4_9ACTN</name>
<reference evidence="1" key="1">
    <citation type="submission" date="2024-03" db="EMBL/GenBank/DDBJ databases">
        <title>Novel Streptomyces species of biotechnological and ecological value are a feature of Machair soil.</title>
        <authorList>
            <person name="Prole J.R."/>
            <person name="Goodfellow M."/>
            <person name="Allenby N."/>
            <person name="Ward A.C."/>
        </authorList>
    </citation>
    <scope>NUCLEOTIDE SEQUENCE</scope>
    <source>
        <strain evidence="1">MS2.AVA.5</strain>
    </source>
</reference>
<accession>A0ACC6PKV4</accession>
<dbReference type="EMBL" id="JBBKAJ010000002">
    <property type="protein sequence ID" value="MEJ8632029.1"/>
    <property type="molecule type" value="Genomic_DNA"/>
</dbReference>
<proteinExistence type="predicted"/>
<evidence type="ECO:0000313" key="2">
    <source>
        <dbReference type="Proteomes" id="UP001377168"/>
    </source>
</evidence>
<gene>
    <name evidence="1" type="ORF">WKI67_00760</name>
</gene>
<dbReference type="Proteomes" id="UP001377168">
    <property type="component" value="Unassembled WGS sequence"/>
</dbReference>
<comment type="caution">
    <text evidence="1">The sequence shown here is derived from an EMBL/GenBank/DDBJ whole genome shotgun (WGS) entry which is preliminary data.</text>
</comment>
<protein>
    <submittedName>
        <fullName evidence="1">Uncharacterized protein</fullName>
    </submittedName>
</protein>
<keyword evidence="2" id="KW-1185">Reference proteome</keyword>
<sequence length="88" mass="10189">MDDEQIRRSSPRIDGGDGLTFDFPEARRKYASERRERHERRRQAGVFPPVSYFPAFHHIEERAYWKTALGTPQQHVDSTNLAGLGDFG</sequence>